<dbReference type="RefSeq" id="XP_011377294.1">
    <property type="nucleotide sequence ID" value="XM_011378992.1"/>
</dbReference>
<dbReference type="InterPro" id="IPR041899">
    <property type="entry name" value="MAGE_WH2"/>
</dbReference>
<evidence type="ECO:0000259" key="2">
    <source>
        <dbReference type="PROSITE" id="PS50838"/>
    </source>
</evidence>
<dbReference type="GeneID" id="105304727"/>
<dbReference type="InterPro" id="IPR021072">
    <property type="entry name" value="MAGE_N"/>
</dbReference>
<proteinExistence type="predicted"/>
<feature type="compositionally biased region" description="Low complexity" evidence="1">
    <location>
        <begin position="40"/>
        <end position="54"/>
    </location>
</feature>
<name>A0A6P3RP77_PTEVA</name>
<reference evidence="4" key="1">
    <citation type="submission" date="2025-08" db="UniProtKB">
        <authorList>
            <consortium name="RefSeq"/>
        </authorList>
    </citation>
    <scope>IDENTIFICATION</scope>
    <source>
        <tissue evidence="4">Kidney</tissue>
    </source>
</reference>
<accession>A0A6P3RP77</accession>
<dbReference type="GO" id="GO:0005634">
    <property type="term" value="C:nucleus"/>
    <property type="evidence" value="ECO:0007669"/>
    <property type="project" value="TreeGrafter"/>
</dbReference>
<dbReference type="OrthoDB" id="205198at2759"/>
<sequence length="339" mass="37896">MPQGQKSKLCAHERHGQARAEPQNPVSARATAAGGGELCSSSSSRFKSLSAAGSCSNPQGPQRAPSTATTAATSNEDANYQVEEWPRSSQAQPTTEPSQRGPLDEKVILLVYYLLYKYQMKEHITKGEMLRNVIQVYRKHFLEILKKASAHLEMVFGLDVKEMDPYRHIYILVNKLDLSYDAMASGNRGIPKTGLLMTILGAIFMMGNCATEEQIWQILNVMGLYEGRNHFIFGEPKKLITKDLVKENYLEYCQVPDSDPPCFEFRWGPRAYVETTKMKVLEFIAKIHDTVPSAYSSWYEEALQDEEERAQARAAAKARIAAIASAHSKALISSSSYTK</sequence>
<dbReference type="Gene3D" id="1.10.10.1200">
    <property type="entry name" value="MAGE homology domain, winged helix WH1 motif"/>
    <property type="match status" value="1"/>
</dbReference>
<feature type="compositionally biased region" description="Low complexity" evidence="1">
    <location>
        <begin position="64"/>
        <end position="74"/>
    </location>
</feature>
<feature type="region of interest" description="Disordered" evidence="1">
    <location>
        <begin position="1"/>
        <end position="100"/>
    </location>
</feature>
<dbReference type="InterPro" id="IPR037445">
    <property type="entry name" value="MAGE"/>
</dbReference>
<keyword evidence="3" id="KW-1185">Reference proteome</keyword>
<dbReference type="InterPro" id="IPR041898">
    <property type="entry name" value="MAGE_WH1"/>
</dbReference>
<dbReference type="PANTHER" id="PTHR11736:SF36">
    <property type="entry name" value="MELANOMA-ASSOCIATED ANTIGEN B10"/>
    <property type="match status" value="1"/>
</dbReference>
<feature type="domain" description="MAGE" evidence="2">
    <location>
        <begin position="103"/>
        <end position="302"/>
    </location>
</feature>
<evidence type="ECO:0000256" key="1">
    <source>
        <dbReference type="SAM" id="MobiDB-lite"/>
    </source>
</evidence>
<organism evidence="3 4">
    <name type="scientific">Pteropus vampyrus</name>
    <name type="common">Large flying fox</name>
    <dbReference type="NCBI Taxonomy" id="132908"/>
    <lineage>
        <taxon>Eukaryota</taxon>
        <taxon>Metazoa</taxon>
        <taxon>Chordata</taxon>
        <taxon>Craniata</taxon>
        <taxon>Vertebrata</taxon>
        <taxon>Euteleostomi</taxon>
        <taxon>Mammalia</taxon>
        <taxon>Eutheria</taxon>
        <taxon>Laurasiatheria</taxon>
        <taxon>Chiroptera</taxon>
        <taxon>Yinpterochiroptera</taxon>
        <taxon>Pteropodoidea</taxon>
        <taxon>Pteropodidae</taxon>
        <taxon>Pteropodinae</taxon>
        <taxon>Pteropus</taxon>
    </lineage>
</organism>
<dbReference type="GO" id="GO:0000122">
    <property type="term" value="P:negative regulation of transcription by RNA polymerase II"/>
    <property type="evidence" value="ECO:0007669"/>
    <property type="project" value="TreeGrafter"/>
</dbReference>
<evidence type="ECO:0000313" key="4">
    <source>
        <dbReference type="RefSeq" id="XP_011377294.1"/>
    </source>
</evidence>
<dbReference type="KEGG" id="pvp:105304727"/>
<dbReference type="Gene3D" id="1.10.10.1210">
    <property type="entry name" value="MAGE homology domain, winged helix WH2 motif"/>
    <property type="match status" value="1"/>
</dbReference>
<dbReference type="FunFam" id="1.10.10.1200:FF:000007">
    <property type="entry name" value="Melanoma-associated antigen C2"/>
    <property type="match status" value="1"/>
</dbReference>
<dbReference type="SMART" id="SM01373">
    <property type="entry name" value="MAGE"/>
    <property type="match status" value="1"/>
</dbReference>
<dbReference type="Pfam" id="PF01454">
    <property type="entry name" value="MAGE"/>
    <property type="match status" value="1"/>
</dbReference>
<dbReference type="PROSITE" id="PS50838">
    <property type="entry name" value="MAGE"/>
    <property type="match status" value="1"/>
</dbReference>
<gene>
    <name evidence="4" type="primary">LOC105304727</name>
</gene>
<feature type="compositionally biased region" description="Polar residues" evidence="1">
    <location>
        <begin position="87"/>
        <end position="98"/>
    </location>
</feature>
<protein>
    <submittedName>
        <fullName evidence="4">Melanoma-associated antigen B10-like</fullName>
    </submittedName>
</protein>
<dbReference type="FunFam" id="1.10.10.1210:FF:000001">
    <property type="entry name" value="melanoma-associated antigen D1"/>
    <property type="match status" value="1"/>
</dbReference>
<dbReference type="InterPro" id="IPR002190">
    <property type="entry name" value="MHD_dom"/>
</dbReference>
<dbReference type="Pfam" id="PF12440">
    <property type="entry name" value="MAGE_N"/>
    <property type="match status" value="1"/>
</dbReference>
<dbReference type="PANTHER" id="PTHR11736">
    <property type="entry name" value="MELANOMA-ASSOCIATED ANTIGEN MAGE ANTIGEN"/>
    <property type="match status" value="1"/>
</dbReference>
<dbReference type="AlphaFoldDB" id="A0A6P3RP77"/>
<dbReference type="Proteomes" id="UP000515202">
    <property type="component" value="Unplaced"/>
</dbReference>
<dbReference type="SMART" id="SM01392">
    <property type="entry name" value="MAGE_N"/>
    <property type="match status" value="1"/>
</dbReference>
<evidence type="ECO:0000313" key="3">
    <source>
        <dbReference type="Proteomes" id="UP000515202"/>
    </source>
</evidence>